<dbReference type="CDD" id="cd06261">
    <property type="entry name" value="TM_PBP2"/>
    <property type="match status" value="1"/>
</dbReference>
<reference evidence="9 11" key="1">
    <citation type="submission" date="2015-06" db="EMBL/GenBank/DDBJ databases">
        <title>The Genome Sequence of Enterococcus hirae 88EA1.</title>
        <authorList>
            <consortium name="The Broad Institute Genomics Platform"/>
            <consortium name="The Broad Institute Genome Sequencing Center for Infectious Disease"/>
            <person name="Earl A.M."/>
            <person name="Van Tyne D."/>
            <person name="Lebreton F."/>
            <person name="Saavedra J.T."/>
            <person name="Gilmore M.S."/>
            <person name="Manson McGuire A."/>
            <person name="Clock S."/>
            <person name="Crupain M."/>
            <person name="Rangan U."/>
            <person name="Young S."/>
            <person name="Abouelleil A."/>
            <person name="Cao P."/>
            <person name="Chapman S.B."/>
            <person name="Griggs A."/>
            <person name="Priest M."/>
            <person name="Shea T."/>
            <person name="Wortman J."/>
            <person name="Nusbaum C."/>
            <person name="Birren B."/>
        </authorList>
    </citation>
    <scope>NUCLEOTIDE SEQUENCE [LARGE SCALE GENOMIC DNA]</scope>
    <source>
        <strain evidence="9 11">88EA1</strain>
    </source>
</reference>
<evidence type="ECO:0000313" key="12">
    <source>
        <dbReference type="Proteomes" id="UP000352698"/>
    </source>
</evidence>
<dbReference type="RefSeq" id="WP_010718906.1">
    <property type="nucleotide sequence ID" value="NZ_AP027299.1"/>
</dbReference>
<evidence type="ECO:0000313" key="11">
    <source>
        <dbReference type="Proteomes" id="UP000253498"/>
    </source>
</evidence>
<feature type="transmembrane region" description="Helical" evidence="7">
    <location>
        <begin position="127"/>
        <end position="151"/>
    </location>
</feature>
<evidence type="ECO:0000256" key="7">
    <source>
        <dbReference type="RuleBase" id="RU363032"/>
    </source>
</evidence>
<evidence type="ECO:0000256" key="4">
    <source>
        <dbReference type="ARBA" id="ARBA00022692"/>
    </source>
</evidence>
<feature type="transmembrane region" description="Helical" evidence="7">
    <location>
        <begin position="225"/>
        <end position="249"/>
    </location>
</feature>
<feature type="domain" description="ABC transmembrane type-1" evidence="8">
    <location>
        <begin position="91"/>
        <end position="308"/>
    </location>
</feature>
<dbReference type="PANTHER" id="PTHR43227:SF11">
    <property type="entry name" value="BLL4140 PROTEIN"/>
    <property type="match status" value="1"/>
</dbReference>
<accession>A0A1V8X066</accession>
<keyword evidence="5 7" id="KW-1133">Transmembrane helix</keyword>
<dbReference type="SUPFAM" id="SSF161098">
    <property type="entry name" value="MetI-like"/>
    <property type="match status" value="1"/>
</dbReference>
<comment type="subcellular location">
    <subcellularLocation>
        <location evidence="1 7">Cell membrane</location>
        <topology evidence="1 7">Multi-pass membrane protein</topology>
    </subcellularLocation>
</comment>
<feature type="transmembrane region" description="Helical" evidence="7">
    <location>
        <begin position="287"/>
        <end position="312"/>
    </location>
</feature>
<feature type="transmembrane region" description="Helical" evidence="7">
    <location>
        <begin position="95"/>
        <end position="115"/>
    </location>
</feature>
<evidence type="ECO:0000256" key="6">
    <source>
        <dbReference type="ARBA" id="ARBA00023136"/>
    </source>
</evidence>
<evidence type="ECO:0000256" key="2">
    <source>
        <dbReference type="ARBA" id="ARBA00022448"/>
    </source>
</evidence>
<keyword evidence="3" id="KW-1003">Cell membrane</keyword>
<comment type="caution">
    <text evidence="9">The sequence shown here is derived from an EMBL/GenBank/DDBJ whole genome shotgun (WGS) entry which is preliminary data.</text>
</comment>
<dbReference type="InterPro" id="IPR000515">
    <property type="entry name" value="MetI-like"/>
</dbReference>
<dbReference type="Pfam" id="PF00528">
    <property type="entry name" value="BPD_transp_1"/>
    <property type="match status" value="1"/>
</dbReference>
<evidence type="ECO:0000259" key="8">
    <source>
        <dbReference type="PROSITE" id="PS50928"/>
    </source>
</evidence>
<dbReference type="GO" id="GO:0005886">
    <property type="term" value="C:plasma membrane"/>
    <property type="evidence" value="ECO:0007669"/>
    <property type="project" value="UniProtKB-SubCell"/>
</dbReference>
<name>A0A1V8X066_ENTHR</name>
<feature type="transmembrane region" description="Helical" evidence="7">
    <location>
        <begin position="28"/>
        <end position="54"/>
    </location>
</feature>
<evidence type="ECO:0000313" key="10">
    <source>
        <dbReference type="EMBL" id="VTQ65152.1"/>
    </source>
</evidence>
<dbReference type="PANTHER" id="PTHR43227">
    <property type="entry name" value="BLL4140 PROTEIN"/>
    <property type="match status" value="1"/>
</dbReference>
<feature type="transmembrane region" description="Helical" evidence="7">
    <location>
        <begin position="178"/>
        <end position="204"/>
    </location>
</feature>
<gene>
    <name evidence="10" type="primary">ugpA_2</name>
    <name evidence="9" type="ORF">EB03_01019</name>
    <name evidence="10" type="ORF">NCTC12204_01662</name>
</gene>
<proteinExistence type="inferred from homology"/>
<evidence type="ECO:0000256" key="3">
    <source>
        <dbReference type="ARBA" id="ARBA00022475"/>
    </source>
</evidence>
<dbReference type="EMBL" id="CABEEP010000001">
    <property type="protein sequence ID" value="VTQ65152.1"/>
    <property type="molecule type" value="Genomic_DNA"/>
</dbReference>
<reference evidence="10 12" key="2">
    <citation type="submission" date="2019-05" db="EMBL/GenBank/DDBJ databases">
        <authorList>
            <consortium name="Pathogen Informatics"/>
        </authorList>
    </citation>
    <scope>NUCLEOTIDE SEQUENCE [LARGE SCALE GENOMIC DNA]</scope>
    <source>
        <strain evidence="10 12">NCTC12204</strain>
    </source>
</reference>
<dbReference type="Proteomes" id="UP000352698">
    <property type="component" value="Unassembled WGS sequence"/>
</dbReference>
<dbReference type="STRING" id="1354.A6P53_07545"/>
<protein>
    <submittedName>
        <fullName evidence="10">ABC transporter permease</fullName>
    </submittedName>
</protein>
<dbReference type="EMBL" id="LESJ01000004">
    <property type="protein sequence ID" value="RBT69349.1"/>
    <property type="molecule type" value="Genomic_DNA"/>
</dbReference>
<dbReference type="InterPro" id="IPR035906">
    <property type="entry name" value="MetI-like_sf"/>
</dbReference>
<keyword evidence="2 7" id="KW-0813">Transport</keyword>
<dbReference type="InterPro" id="IPR050809">
    <property type="entry name" value="UgpAE/MalFG_permease"/>
</dbReference>
<evidence type="ECO:0000256" key="5">
    <source>
        <dbReference type="ARBA" id="ARBA00022989"/>
    </source>
</evidence>
<comment type="similarity">
    <text evidence="7">Belongs to the binding-protein-dependent transport system permease family.</text>
</comment>
<keyword evidence="6 7" id="KW-0472">Membrane</keyword>
<evidence type="ECO:0000313" key="9">
    <source>
        <dbReference type="EMBL" id="RBT69349.1"/>
    </source>
</evidence>
<dbReference type="PROSITE" id="PS50928">
    <property type="entry name" value="ABC_TM1"/>
    <property type="match status" value="1"/>
</dbReference>
<dbReference type="AlphaFoldDB" id="A0A1V8X066"/>
<keyword evidence="4 7" id="KW-0812">Transmembrane</keyword>
<dbReference type="Gene3D" id="1.10.3720.10">
    <property type="entry name" value="MetI-like"/>
    <property type="match status" value="1"/>
</dbReference>
<sequence length="322" mass="36747">MEEKLAATFVKKKQENRVLKTFKKNRPLFFLSLPGIIWFAIFSYFPLFAILVAFKDFRLSGNFFESFMKSDWVAFKNFEFIFKSGNASLIIRNTVGYNVLFIVMGIIVPLILALLLNEIFSKRLSKLYQSVMFIPYFLSMVVVSYIVFAFLDPTNGFINQFLISIGKEPIQFYMQAKYWPYILVVVQMWKTMGYNMIIFLAAICGFDKSYYEAANLDGATKFQQIWYVTIPMLKPVIIMLTILAVGGIFRTDFGLFYQVPKDSGALINVTQTIDTYIYRGLSSMGDIGLSAAGGLLQSVVGFFLVLGTNMIVKKIDKTQGIF</sequence>
<dbReference type="GO" id="GO:0055085">
    <property type="term" value="P:transmembrane transport"/>
    <property type="evidence" value="ECO:0007669"/>
    <property type="project" value="InterPro"/>
</dbReference>
<evidence type="ECO:0000256" key="1">
    <source>
        <dbReference type="ARBA" id="ARBA00004651"/>
    </source>
</evidence>
<organism evidence="9 11">
    <name type="scientific">Enterococcus hirae</name>
    <dbReference type="NCBI Taxonomy" id="1354"/>
    <lineage>
        <taxon>Bacteria</taxon>
        <taxon>Bacillati</taxon>
        <taxon>Bacillota</taxon>
        <taxon>Bacilli</taxon>
        <taxon>Lactobacillales</taxon>
        <taxon>Enterococcaceae</taxon>
        <taxon>Enterococcus</taxon>
    </lineage>
</organism>
<dbReference type="Proteomes" id="UP000253498">
    <property type="component" value="Unassembled WGS sequence"/>
</dbReference>